<dbReference type="AlphaFoldDB" id="A0A128A5G6"/>
<protein>
    <submittedName>
        <fullName evidence="1">Uncharacterized protein</fullName>
    </submittedName>
</protein>
<evidence type="ECO:0000313" key="1">
    <source>
        <dbReference type="EMBL" id="CUR52603.1"/>
    </source>
</evidence>
<name>A0A128A5G6_9ARCH</name>
<dbReference type="KEGG" id="ndv:NDEV_1841"/>
<dbReference type="EMBL" id="LN890280">
    <property type="protein sequence ID" value="CUR52603.1"/>
    <property type="molecule type" value="Genomic_DNA"/>
</dbReference>
<reference evidence="2" key="1">
    <citation type="submission" date="2015-10" db="EMBL/GenBank/DDBJ databases">
        <authorList>
            <person name="Lehtovirta-Morley L.E."/>
            <person name="Vieille C."/>
        </authorList>
    </citation>
    <scope>NUCLEOTIDE SEQUENCE [LARGE SCALE GENOMIC DNA]</scope>
</reference>
<sequence length="69" mass="8014">MYQFVQPQTNNPNYTAGQTWGALKKAWRGYKIAKVQSDNPRMTEYAKKIRTLQHDLGIKQAEFPELNLS</sequence>
<organism evidence="1 2">
    <name type="scientific">Nitrosotalea devaniterrae</name>
    <dbReference type="NCBI Taxonomy" id="1078905"/>
    <lineage>
        <taxon>Archaea</taxon>
        <taxon>Nitrososphaerota</taxon>
        <taxon>Nitrososphaeria</taxon>
        <taxon>Nitrosotaleales</taxon>
        <taxon>Nitrosotaleaceae</taxon>
        <taxon>Nitrosotalea</taxon>
    </lineage>
</organism>
<evidence type="ECO:0000313" key="2">
    <source>
        <dbReference type="Proteomes" id="UP000196239"/>
    </source>
</evidence>
<gene>
    <name evidence="1" type="ORF">NDEV_1841</name>
</gene>
<dbReference type="Proteomes" id="UP000196239">
    <property type="component" value="Chromosome 1"/>
</dbReference>
<proteinExistence type="predicted"/>
<keyword evidence="2" id="KW-1185">Reference proteome</keyword>
<accession>A0A128A5G6</accession>